<evidence type="ECO:0000313" key="9">
    <source>
        <dbReference type="EMBL" id="AQV98274.1"/>
    </source>
</evidence>
<evidence type="ECO:0000259" key="8">
    <source>
        <dbReference type="PROSITE" id="PS51007"/>
    </source>
</evidence>
<dbReference type="InterPro" id="IPR009056">
    <property type="entry name" value="Cyt_c-like_dom"/>
</dbReference>
<keyword evidence="5 6" id="KW-0408">Iron</keyword>
<dbReference type="GO" id="GO:0009055">
    <property type="term" value="F:electron transfer activity"/>
    <property type="evidence" value="ECO:0007669"/>
    <property type="project" value="InterPro"/>
</dbReference>
<dbReference type="PRINTS" id="PR00605">
    <property type="entry name" value="CYTCHROMECIC"/>
</dbReference>
<dbReference type="Pfam" id="PF00034">
    <property type="entry name" value="Cytochrom_C"/>
    <property type="match status" value="1"/>
</dbReference>
<organism evidence="9 10">
    <name type="scientific">Cupriavidus necator</name>
    <name type="common">Alcaligenes eutrophus</name>
    <name type="synonym">Ralstonia eutropha</name>
    <dbReference type="NCBI Taxonomy" id="106590"/>
    <lineage>
        <taxon>Bacteria</taxon>
        <taxon>Pseudomonadati</taxon>
        <taxon>Pseudomonadota</taxon>
        <taxon>Betaproteobacteria</taxon>
        <taxon>Burkholderiales</taxon>
        <taxon>Burkholderiaceae</taxon>
        <taxon>Cupriavidus</taxon>
    </lineage>
</organism>
<dbReference type="KEGG" id="cuh:BJN34_30860"/>
<dbReference type="GO" id="GO:0005506">
    <property type="term" value="F:iron ion binding"/>
    <property type="evidence" value="ECO:0007669"/>
    <property type="project" value="InterPro"/>
</dbReference>
<keyword evidence="3 6" id="KW-0479">Metal-binding</keyword>
<reference evidence="10" key="1">
    <citation type="submission" date="2017-02" db="EMBL/GenBank/DDBJ databases">
        <title>Complete genome sequence of Cupriavidus necator strain NH9, a 3-chlorobenzoate degrader.</title>
        <authorList>
            <person name="Moriuchi R."/>
            <person name="Dohra H."/>
            <person name="Ogawa N."/>
        </authorList>
    </citation>
    <scope>NUCLEOTIDE SEQUENCE [LARGE SCALE GENOMIC DNA]</scope>
    <source>
        <strain evidence="10">NH9</strain>
    </source>
</reference>
<dbReference type="PANTHER" id="PTHR35008">
    <property type="entry name" value="BLL4482 PROTEIN-RELATED"/>
    <property type="match status" value="1"/>
</dbReference>
<dbReference type="Gene3D" id="1.10.760.10">
    <property type="entry name" value="Cytochrome c-like domain"/>
    <property type="match status" value="1"/>
</dbReference>
<dbReference type="SUPFAM" id="SSF46626">
    <property type="entry name" value="Cytochrome c"/>
    <property type="match status" value="1"/>
</dbReference>
<accession>A0A1U9UZY6</accession>
<name>A0A1U9UZY6_CUPNE</name>
<evidence type="ECO:0000256" key="7">
    <source>
        <dbReference type="SAM" id="Phobius"/>
    </source>
</evidence>
<dbReference type="EMBL" id="CP017758">
    <property type="protein sequence ID" value="AQV98274.1"/>
    <property type="molecule type" value="Genomic_DNA"/>
</dbReference>
<dbReference type="RefSeq" id="WP_164704968.1">
    <property type="nucleotide sequence ID" value="NZ_CP017758.1"/>
</dbReference>
<evidence type="ECO:0000256" key="2">
    <source>
        <dbReference type="ARBA" id="ARBA00022617"/>
    </source>
</evidence>
<proteinExistence type="predicted"/>
<evidence type="ECO:0000313" key="10">
    <source>
        <dbReference type="Proteomes" id="UP000189627"/>
    </source>
</evidence>
<dbReference type="AlphaFoldDB" id="A0A1U9UZY6"/>
<evidence type="ECO:0000256" key="3">
    <source>
        <dbReference type="ARBA" id="ARBA00022723"/>
    </source>
</evidence>
<keyword evidence="1" id="KW-0813">Transport</keyword>
<keyword evidence="7" id="KW-0812">Transmembrane</keyword>
<sequence>MHAIAVYLKTVPPVRNPDDKRAAFEWGEKGSELNSIRGVPLPVDLNRMTGPQLYDAHCATCHQAHGEGSFDGGLPPLFHNAALGRARADNLVMAILEGVHRQLDPPEMRMPGFSRTLSDQQVATLASYLTQRYGNPNATVTADQVRTLRAGGPPSNLVTLARIGIGAALIVLIGLLVLLRKRRSSRR</sequence>
<dbReference type="InterPro" id="IPR008168">
    <property type="entry name" value="Cyt_C_IC"/>
</dbReference>
<dbReference type="InterPro" id="IPR036909">
    <property type="entry name" value="Cyt_c-like_dom_sf"/>
</dbReference>
<evidence type="ECO:0000256" key="6">
    <source>
        <dbReference type="PROSITE-ProRule" id="PRU00433"/>
    </source>
</evidence>
<evidence type="ECO:0000256" key="5">
    <source>
        <dbReference type="ARBA" id="ARBA00023004"/>
    </source>
</evidence>
<keyword evidence="7" id="KW-0472">Membrane</keyword>
<keyword evidence="7" id="KW-1133">Transmembrane helix</keyword>
<dbReference type="GO" id="GO:0020037">
    <property type="term" value="F:heme binding"/>
    <property type="evidence" value="ECO:0007669"/>
    <property type="project" value="InterPro"/>
</dbReference>
<keyword evidence="2 6" id="KW-0349">Heme</keyword>
<feature type="domain" description="Cytochrome c" evidence="8">
    <location>
        <begin position="45"/>
        <end position="133"/>
    </location>
</feature>
<dbReference type="InterPro" id="IPR051459">
    <property type="entry name" value="Cytochrome_c-type_DH"/>
</dbReference>
<keyword evidence="4" id="KW-0249">Electron transport</keyword>
<evidence type="ECO:0000256" key="1">
    <source>
        <dbReference type="ARBA" id="ARBA00022448"/>
    </source>
</evidence>
<evidence type="ECO:0000256" key="4">
    <source>
        <dbReference type="ARBA" id="ARBA00022982"/>
    </source>
</evidence>
<feature type="transmembrane region" description="Helical" evidence="7">
    <location>
        <begin position="157"/>
        <end position="179"/>
    </location>
</feature>
<protein>
    <submittedName>
        <fullName evidence="9">Cytochrome c</fullName>
    </submittedName>
</protein>
<dbReference type="PANTHER" id="PTHR35008:SF4">
    <property type="entry name" value="BLL4482 PROTEIN"/>
    <property type="match status" value="1"/>
</dbReference>
<dbReference type="Proteomes" id="UP000189627">
    <property type="component" value="Chromosome 2"/>
</dbReference>
<dbReference type="PROSITE" id="PS51007">
    <property type="entry name" value="CYTC"/>
    <property type="match status" value="1"/>
</dbReference>
<gene>
    <name evidence="9" type="ORF">BJN34_30860</name>
</gene>